<evidence type="ECO:0000256" key="1">
    <source>
        <dbReference type="ARBA" id="ARBA00022676"/>
    </source>
</evidence>
<evidence type="ECO:0000256" key="3">
    <source>
        <dbReference type="SAM" id="MobiDB-lite"/>
    </source>
</evidence>
<protein>
    <submittedName>
        <fullName evidence="4">Glycosyltransferase family 9 protein</fullName>
        <ecNumber evidence="4">2.4.-.-</ecNumber>
    </submittedName>
</protein>
<proteinExistence type="predicted"/>
<feature type="compositionally biased region" description="Gly residues" evidence="3">
    <location>
        <begin position="69"/>
        <end position="83"/>
    </location>
</feature>
<dbReference type="Gene3D" id="3.40.50.2000">
    <property type="entry name" value="Glycogen Phosphorylase B"/>
    <property type="match status" value="2"/>
</dbReference>
<sequence length="349" mass="36632">MILVLRALGVGDLATVVPALRGLKAAYPDQDLVLAAPRWLVPLVDLVGVVDRLVPLEGLGPAEQPEPAGGAGPEPGGGGGPEPGAGPEPGEWAALDGVTPEVAVNLHGHGPRSHELLLAANPGRLLAFACPAAGHLDGPRWNDDEHEVQRWCRLLRWYGIDTDPGDLGLRRPPPAWLPVGLTIVHPGGKDPARRWPADRWAALARTLDGLGHHIVVTGSADEHDLAEEVAGGAGLPMNAVLAGHTDLAELATLVAYGRMLISGDTGVAHLATAYRTPSVVLFGPVPPRRWAPPPDRPWHRVLWRSDLAGEPAPADRPHPALLAVGPDEVVAAVSEVDRIGQVRDAVTAH</sequence>
<dbReference type="Pfam" id="PF01075">
    <property type="entry name" value="Glyco_transf_9"/>
    <property type="match status" value="1"/>
</dbReference>
<evidence type="ECO:0000256" key="2">
    <source>
        <dbReference type="ARBA" id="ARBA00022679"/>
    </source>
</evidence>
<feature type="region of interest" description="Disordered" evidence="3">
    <location>
        <begin position="58"/>
        <end position="93"/>
    </location>
</feature>
<keyword evidence="2 4" id="KW-0808">Transferase</keyword>
<keyword evidence="5" id="KW-1185">Reference proteome</keyword>
<reference evidence="4 5" key="1">
    <citation type="submission" date="2024-04" db="EMBL/GenBank/DDBJ databases">
        <title>Polymorphospora sp. isolated from Baiyangdian Lake in Xiong'an New Area.</title>
        <authorList>
            <person name="Zhang X."/>
            <person name="Liu J."/>
        </authorList>
    </citation>
    <scope>NUCLEOTIDE SEQUENCE [LARGE SCALE GENOMIC DNA]</scope>
    <source>
        <strain evidence="4 5">2-325</strain>
    </source>
</reference>
<dbReference type="InterPro" id="IPR002201">
    <property type="entry name" value="Glyco_trans_9"/>
</dbReference>
<gene>
    <name evidence="4" type="ORF">AAFH96_27285</name>
</gene>
<feature type="compositionally biased region" description="Low complexity" evidence="3">
    <location>
        <begin position="58"/>
        <end position="68"/>
    </location>
</feature>
<dbReference type="Proteomes" id="UP001582793">
    <property type="component" value="Unassembled WGS sequence"/>
</dbReference>
<dbReference type="InterPro" id="IPR051199">
    <property type="entry name" value="LPS_LOS_Heptosyltrfase"/>
</dbReference>
<dbReference type="SUPFAM" id="SSF53756">
    <property type="entry name" value="UDP-Glycosyltransferase/glycogen phosphorylase"/>
    <property type="match status" value="1"/>
</dbReference>
<comment type="caution">
    <text evidence="4">The sequence shown here is derived from an EMBL/GenBank/DDBJ whole genome shotgun (WGS) entry which is preliminary data.</text>
</comment>
<dbReference type="GO" id="GO:0016757">
    <property type="term" value="F:glycosyltransferase activity"/>
    <property type="evidence" value="ECO:0007669"/>
    <property type="project" value="UniProtKB-KW"/>
</dbReference>
<organism evidence="4 5">
    <name type="scientific">Polymorphospora lycopeni</name>
    <dbReference type="NCBI Taxonomy" id="3140240"/>
    <lineage>
        <taxon>Bacteria</taxon>
        <taxon>Bacillati</taxon>
        <taxon>Actinomycetota</taxon>
        <taxon>Actinomycetes</taxon>
        <taxon>Micromonosporales</taxon>
        <taxon>Micromonosporaceae</taxon>
        <taxon>Polymorphospora</taxon>
    </lineage>
</organism>
<dbReference type="EC" id="2.4.-.-" evidence="4"/>
<evidence type="ECO:0000313" key="4">
    <source>
        <dbReference type="EMBL" id="MFB6396781.1"/>
    </source>
</evidence>
<keyword evidence="1 4" id="KW-0328">Glycosyltransferase</keyword>
<dbReference type="EMBL" id="JBCGDC010000106">
    <property type="protein sequence ID" value="MFB6396781.1"/>
    <property type="molecule type" value="Genomic_DNA"/>
</dbReference>
<evidence type="ECO:0000313" key="5">
    <source>
        <dbReference type="Proteomes" id="UP001582793"/>
    </source>
</evidence>
<dbReference type="PANTHER" id="PTHR30160">
    <property type="entry name" value="TETRAACYLDISACCHARIDE 4'-KINASE-RELATED"/>
    <property type="match status" value="1"/>
</dbReference>
<dbReference type="PANTHER" id="PTHR30160:SF1">
    <property type="entry name" value="LIPOPOLYSACCHARIDE 1,2-N-ACETYLGLUCOSAMINETRANSFERASE-RELATED"/>
    <property type="match status" value="1"/>
</dbReference>
<accession>A0ABV5D0I2</accession>
<name>A0ABV5D0I2_9ACTN</name>
<dbReference type="CDD" id="cd03789">
    <property type="entry name" value="GT9_LPS_heptosyltransferase"/>
    <property type="match status" value="1"/>
</dbReference>
<dbReference type="RefSeq" id="WP_375736103.1">
    <property type="nucleotide sequence ID" value="NZ_JBCGDC010000106.1"/>
</dbReference>